<proteinExistence type="predicted"/>
<comment type="caution">
    <text evidence="1">The sequence shown here is derived from an EMBL/GenBank/DDBJ whole genome shotgun (WGS) entry which is preliminary data.</text>
</comment>
<keyword evidence="2" id="KW-1185">Reference proteome</keyword>
<dbReference type="Gene3D" id="3.30.70.100">
    <property type="match status" value="1"/>
</dbReference>
<evidence type="ECO:0000313" key="1">
    <source>
        <dbReference type="EMBL" id="TWE15731.1"/>
    </source>
</evidence>
<protein>
    <recommendedName>
        <fullName evidence="3">NIPSNAP protein</fullName>
    </recommendedName>
</protein>
<sequence>MMREVYRAERGKAPEIVAAFKTLTKVFEEAGYTNRRIYVDYAGPMDTVVCQWEFDSLDQYLTMERGFFVNPDENTQSLINTLNSNATSGHKEIYEVIQ</sequence>
<evidence type="ECO:0008006" key="3">
    <source>
        <dbReference type="Google" id="ProtNLM"/>
    </source>
</evidence>
<dbReference type="Proteomes" id="UP000318416">
    <property type="component" value="Unassembled WGS sequence"/>
</dbReference>
<dbReference type="InterPro" id="IPR011008">
    <property type="entry name" value="Dimeric_a/b-barrel"/>
</dbReference>
<organism evidence="1 2">
    <name type="scientific">Kitasatospora atroaurantiaca</name>
    <dbReference type="NCBI Taxonomy" id="285545"/>
    <lineage>
        <taxon>Bacteria</taxon>
        <taxon>Bacillati</taxon>
        <taxon>Actinomycetota</taxon>
        <taxon>Actinomycetes</taxon>
        <taxon>Kitasatosporales</taxon>
        <taxon>Streptomycetaceae</taxon>
        <taxon>Kitasatospora</taxon>
    </lineage>
</organism>
<dbReference type="AlphaFoldDB" id="A0A561EJE4"/>
<dbReference type="SUPFAM" id="SSF54909">
    <property type="entry name" value="Dimeric alpha+beta barrel"/>
    <property type="match status" value="1"/>
</dbReference>
<evidence type="ECO:0000313" key="2">
    <source>
        <dbReference type="Proteomes" id="UP000318416"/>
    </source>
</evidence>
<dbReference type="EMBL" id="VIVR01000001">
    <property type="protein sequence ID" value="TWE15731.1"/>
    <property type="molecule type" value="Genomic_DNA"/>
</dbReference>
<reference evidence="1 2" key="1">
    <citation type="submission" date="2019-06" db="EMBL/GenBank/DDBJ databases">
        <title>Sequencing the genomes of 1000 actinobacteria strains.</title>
        <authorList>
            <person name="Klenk H.-P."/>
        </authorList>
    </citation>
    <scope>NUCLEOTIDE SEQUENCE [LARGE SCALE GENOMIC DNA]</scope>
    <source>
        <strain evidence="1 2">DSM 41649</strain>
    </source>
</reference>
<accession>A0A561EJE4</accession>
<gene>
    <name evidence="1" type="ORF">FB465_0658</name>
</gene>
<name>A0A561EJE4_9ACTN</name>